<keyword evidence="8" id="KW-1185">Reference proteome</keyword>
<dbReference type="PROSITE" id="PS00525">
    <property type="entry name" value="RIBOSOMAL_L6_1"/>
    <property type="match status" value="1"/>
</dbReference>
<evidence type="ECO:0000256" key="2">
    <source>
        <dbReference type="ARBA" id="ARBA00023274"/>
    </source>
</evidence>
<dbReference type="InterPro" id="IPR019906">
    <property type="entry name" value="Ribosomal_uL6_bac-type"/>
</dbReference>
<dbReference type="EMBL" id="JBHRVA010000002">
    <property type="protein sequence ID" value="MFC3302800.1"/>
    <property type="molecule type" value="Genomic_DNA"/>
</dbReference>
<evidence type="ECO:0000259" key="6">
    <source>
        <dbReference type="Pfam" id="PF00347"/>
    </source>
</evidence>
<name>A0ABV7MBJ0_9PROT</name>
<comment type="subunit">
    <text evidence="3">Part of the 50S ribosomal subunit.</text>
</comment>
<dbReference type="SUPFAM" id="SSF56053">
    <property type="entry name" value="Ribosomal protein L6"/>
    <property type="match status" value="2"/>
</dbReference>
<organism evidence="7 8">
    <name type="scientific">Parvularcula lutaonensis</name>
    <dbReference type="NCBI Taxonomy" id="491923"/>
    <lineage>
        <taxon>Bacteria</taxon>
        <taxon>Pseudomonadati</taxon>
        <taxon>Pseudomonadota</taxon>
        <taxon>Alphaproteobacteria</taxon>
        <taxon>Parvularculales</taxon>
        <taxon>Parvularculaceae</taxon>
        <taxon>Parvularcula</taxon>
    </lineage>
</organism>
<evidence type="ECO:0000256" key="3">
    <source>
        <dbReference type="HAMAP-Rule" id="MF_01365"/>
    </source>
</evidence>
<comment type="similarity">
    <text evidence="3 4">Belongs to the universal ribosomal protein uL6 family.</text>
</comment>
<dbReference type="InterPro" id="IPR002358">
    <property type="entry name" value="Ribosomal_uL6_CS"/>
</dbReference>
<reference evidence="8" key="1">
    <citation type="journal article" date="2019" name="Int. J. Syst. Evol. Microbiol.">
        <title>The Global Catalogue of Microorganisms (GCM) 10K type strain sequencing project: providing services to taxonomists for standard genome sequencing and annotation.</title>
        <authorList>
            <consortium name="The Broad Institute Genomics Platform"/>
            <consortium name="The Broad Institute Genome Sequencing Center for Infectious Disease"/>
            <person name="Wu L."/>
            <person name="Ma J."/>
        </authorList>
    </citation>
    <scope>NUCLEOTIDE SEQUENCE [LARGE SCALE GENOMIC DNA]</scope>
    <source>
        <strain evidence="8">KCTC 22245</strain>
    </source>
</reference>
<proteinExistence type="inferred from homology"/>
<keyword evidence="2 3" id="KW-0687">Ribonucleoprotein</keyword>
<feature type="domain" description="Large ribosomal subunit protein uL6 alpha-beta" evidence="6">
    <location>
        <begin position="11"/>
        <end position="82"/>
    </location>
</feature>
<dbReference type="InterPro" id="IPR020040">
    <property type="entry name" value="Ribosomal_uL6_a/b-dom"/>
</dbReference>
<evidence type="ECO:0000256" key="4">
    <source>
        <dbReference type="RuleBase" id="RU003869"/>
    </source>
</evidence>
<evidence type="ECO:0000313" key="8">
    <source>
        <dbReference type="Proteomes" id="UP001595607"/>
    </source>
</evidence>
<comment type="function">
    <text evidence="3 5">This protein binds to the 23S rRNA, and is important in its secondary structure. It is located near the subunit interface in the base of the L7/L12 stalk, and near the tRNA binding site of the peptidyltransferase center.</text>
</comment>
<dbReference type="PANTHER" id="PTHR11655:SF14">
    <property type="entry name" value="LARGE RIBOSOMAL SUBUNIT PROTEIN UL6M"/>
    <property type="match status" value="1"/>
</dbReference>
<dbReference type="GO" id="GO:0005840">
    <property type="term" value="C:ribosome"/>
    <property type="evidence" value="ECO:0007669"/>
    <property type="project" value="UniProtKB-KW"/>
</dbReference>
<dbReference type="PANTHER" id="PTHR11655">
    <property type="entry name" value="60S/50S RIBOSOMAL PROTEIN L6/L9"/>
    <property type="match status" value="1"/>
</dbReference>
<dbReference type="PRINTS" id="PR00059">
    <property type="entry name" value="RIBOSOMALL6"/>
</dbReference>
<dbReference type="PIRSF" id="PIRSF002162">
    <property type="entry name" value="Ribosomal_L6"/>
    <property type="match status" value="1"/>
</dbReference>
<dbReference type="RefSeq" id="WP_189571623.1">
    <property type="nucleotide sequence ID" value="NZ_BMXU01000001.1"/>
</dbReference>
<dbReference type="Proteomes" id="UP001595607">
    <property type="component" value="Unassembled WGS sequence"/>
</dbReference>
<dbReference type="NCBIfam" id="TIGR03654">
    <property type="entry name" value="L6_bact"/>
    <property type="match status" value="1"/>
</dbReference>
<dbReference type="InterPro" id="IPR036789">
    <property type="entry name" value="Ribosomal_uL6-like_a/b-dom_sf"/>
</dbReference>
<gene>
    <name evidence="3 7" type="primary">rplF</name>
    <name evidence="7" type="ORF">ACFONP_08655</name>
</gene>
<dbReference type="Gene3D" id="3.90.930.12">
    <property type="entry name" value="Ribosomal protein L6, alpha-beta domain"/>
    <property type="match status" value="2"/>
</dbReference>
<dbReference type="HAMAP" id="MF_01365_B">
    <property type="entry name" value="Ribosomal_uL6_B"/>
    <property type="match status" value="1"/>
</dbReference>
<comment type="caution">
    <text evidence="7">The sequence shown here is derived from an EMBL/GenBank/DDBJ whole genome shotgun (WGS) entry which is preliminary data.</text>
</comment>
<evidence type="ECO:0000313" key="7">
    <source>
        <dbReference type="EMBL" id="MFC3302800.1"/>
    </source>
</evidence>
<dbReference type="Pfam" id="PF00347">
    <property type="entry name" value="Ribosomal_L6"/>
    <property type="match status" value="2"/>
</dbReference>
<sequence>MSRIGKKPVPIPSGVEAKINGQTVQAKGPKGQLEFVVNELCLVKMGDDGVEVTPVNKTKEARSQWGMSRTQVANIFEGVTQGFKKNLELVGVGYRAQMKGKTLVLALGYSHDIEFEPPQGIEIKVGKPTEIEISGIDKQVVGEVAAKIRSFRPPEPYKGKGVKYAGEYIFRKEGKKK</sequence>
<keyword evidence="1 3" id="KW-0689">Ribosomal protein</keyword>
<feature type="domain" description="Large ribosomal subunit protein uL6 alpha-beta" evidence="6">
    <location>
        <begin position="90"/>
        <end position="164"/>
    </location>
</feature>
<keyword evidence="3 5" id="KW-0699">rRNA-binding</keyword>
<evidence type="ECO:0000256" key="5">
    <source>
        <dbReference type="RuleBase" id="RU003870"/>
    </source>
</evidence>
<accession>A0ABV7MBJ0</accession>
<protein>
    <recommendedName>
        <fullName evidence="3">Large ribosomal subunit protein uL6</fullName>
    </recommendedName>
</protein>
<evidence type="ECO:0000256" key="1">
    <source>
        <dbReference type="ARBA" id="ARBA00022980"/>
    </source>
</evidence>
<dbReference type="InterPro" id="IPR000702">
    <property type="entry name" value="Ribosomal_uL6-like"/>
</dbReference>
<keyword evidence="3 5" id="KW-0694">RNA-binding</keyword>